<proteinExistence type="predicted"/>
<feature type="signal peptide" evidence="1">
    <location>
        <begin position="1"/>
        <end position="24"/>
    </location>
</feature>
<evidence type="ECO:0000256" key="1">
    <source>
        <dbReference type="SAM" id="SignalP"/>
    </source>
</evidence>
<gene>
    <name evidence="2" type="ORF">SAMN05444159_6734</name>
</gene>
<dbReference type="AlphaFoldDB" id="A0A1M7D7D7"/>
<dbReference type="RefSeq" id="WP_154071571.1">
    <property type="nucleotide sequence ID" value="NZ_LT670844.1"/>
</dbReference>
<keyword evidence="1" id="KW-0732">Signal</keyword>
<evidence type="ECO:0000313" key="2">
    <source>
        <dbReference type="EMBL" id="SHL75370.1"/>
    </source>
</evidence>
<sequence>MPLTRLFSALCLLGGLIVNGPLVAETQIARPIPQPNPFPPGAAVYEWHYTCPHNNSDGTCRFSVPTANYSANNVADAQIVLTFQIVGSQQITFYYFWITSIGRKKPEFMMLQSNAAVAFIAQGMTMENDTGPIRSESDQHVK</sequence>
<dbReference type="EMBL" id="LT670844">
    <property type="protein sequence ID" value="SHL75370.1"/>
    <property type="molecule type" value="Genomic_DNA"/>
</dbReference>
<protein>
    <submittedName>
        <fullName evidence="2">Uncharacterized protein</fullName>
    </submittedName>
</protein>
<evidence type="ECO:0000313" key="3">
    <source>
        <dbReference type="Proteomes" id="UP000189935"/>
    </source>
</evidence>
<feature type="chain" id="PRO_5012364659" evidence="1">
    <location>
        <begin position="25"/>
        <end position="142"/>
    </location>
</feature>
<reference evidence="2 3" key="1">
    <citation type="submission" date="2016-11" db="EMBL/GenBank/DDBJ databases">
        <authorList>
            <person name="Jaros S."/>
            <person name="Januszkiewicz K."/>
            <person name="Wedrychowicz H."/>
        </authorList>
    </citation>
    <scope>NUCLEOTIDE SEQUENCE [LARGE SCALE GENOMIC DNA]</scope>
    <source>
        <strain evidence="2 3">GAS499</strain>
    </source>
</reference>
<dbReference type="OrthoDB" id="9863741at2"/>
<name>A0A1M7D7D7_9BRAD</name>
<accession>A0A1M7D7D7</accession>
<dbReference type="Proteomes" id="UP000189935">
    <property type="component" value="Chromosome I"/>
</dbReference>
<organism evidence="2 3">
    <name type="scientific">Bradyrhizobium lablabi</name>
    <dbReference type="NCBI Taxonomy" id="722472"/>
    <lineage>
        <taxon>Bacteria</taxon>
        <taxon>Pseudomonadati</taxon>
        <taxon>Pseudomonadota</taxon>
        <taxon>Alphaproteobacteria</taxon>
        <taxon>Hyphomicrobiales</taxon>
        <taxon>Nitrobacteraceae</taxon>
        <taxon>Bradyrhizobium</taxon>
    </lineage>
</organism>